<evidence type="ECO:0000313" key="2">
    <source>
        <dbReference type="Proteomes" id="UP000018209"/>
    </source>
</evidence>
<proteinExistence type="predicted"/>
<accession>A0ABQ0IUX4</accession>
<name>A0ABQ0IUX4_GLUTH</name>
<reference evidence="1 2" key="1">
    <citation type="submission" date="2013-08" db="EMBL/GenBank/DDBJ databases">
        <title>Gluconobacter thailandicus NBRC 3257 whole genome sequence.</title>
        <authorList>
            <person name="Matsutani M."/>
            <person name="Yakushi T."/>
            <person name="Matsushita K."/>
        </authorList>
    </citation>
    <scope>NUCLEOTIDE SEQUENCE [LARGE SCALE GENOMIC DNA]</scope>
    <source>
        <strain evidence="1 2">NBRC 3257</strain>
    </source>
</reference>
<protein>
    <submittedName>
        <fullName evidence="1">Uncharacterized protein</fullName>
    </submittedName>
</protein>
<sequence>MNGANVDTEKLPGVELPPHCSQNISIVKVAGVSFRHLDR</sequence>
<organism evidence="1 2">
    <name type="scientific">Gluconobacter thailandicus NBRC 3257</name>
    <dbReference type="NCBI Taxonomy" id="1381097"/>
    <lineage>
        <taxon>Bacteria</taxon>
        <taxon>Pseudomonadati</taxon>
        <taxon>Pseudomonadota</taxon>
        <taxon>Alphaproteobacteria</taxon>
        <taxon>Acetobacterales</taxon>
        <taxon>Acetobacteraceae</taxon>
        <taxon>Gluconobacter</taxon>
    </lineage>
</organism>
<dbReference type="Proteomes" id="UP000018209">
    <property type="component" value="Unassembled WGS sequence"/>
</dbReference>
<dbReference type="EMBL" id="BASM01000013">
    <property type="protein sequence ID" value="GAD26018.1"/>
    <property type="molecule type" value="Genomic_DNA"/>
</dbReference>
<keyword evidence="2" id="KW-1185">Reference proteome</keyword>
<gene>
    <name evidence="1" type="ORF">NBRC3257_1017</name>
</gene>
<comment type="caution">
    <text evidence="1">The sequence shown here is derived from an EMBL/GenBank/DDBJ whole genome shotgun (WGS) entry which is preliminary data.</text>
</comment>
<evidence type="ECO:0000313" key="1">
    <source>
        <dbReference type="EMBL" id="GAD26018.1"/>
    </source>
</evidence>